<feature type="chain" id="PRO_5025468324" description="F-box domain-containing protein" evidence="1">
    <location>
        <begin position="23"/>
        <end position="490"/>
    </location>
</feature>
<dbReference type="Proteomes" id="UP000799118">
    <property type="component" value="Unassembled WGS sequence"/>
</dbReference>
<feature type="signal peptide" evidence="1">
    <location>
        <begin position="1"/>
        <end position="22"/>
    </location>
</feature>
<dbReference type="Gene3D" id="3.80.10.10">
    <property type="entry name" value="Ribonuclease Inhibitor"/>
    <property type="match status" value="1"/>
</dbReference>
<dbReference type="AlphaFoldDB" id="A0A6A4GVE0"/>
<evidence type="ECO:0000256" key="1">
    <source>
        <dbReference type="SAM" id="SignalP"/>
    </source>
</evidence>
<name>A0A6A4GVE0_9AGAR</name>
<keyword evidence="3" id="KW-1185">Reference proteome</keyword>
<accession>A0A6A4GVE0</accession>
<gene>
    <name evidence="2" type="ORF">BT96DRAFT_415417</name>
</gene>
<sequence>MFILNLLNGFLFFFSRLFKLRGKDRPSSYISRLPVEILSTILALSRPESLTRRFDGPASPSITPKQDEFPALFVSRHWRATSKGILNIKPFPVYLNIFLASHNNASIRKHINSIIKSRLRDYLQHSVPASLSFHVHQGGSRSDEVPIAILKLLCEHSEHWENVSLHLLPGDFHSIRNDLDSLPLLKSLELQDTTPRNLHPILTGAPALLPCFSSAPALRTLMLKASILCDPPINMPWSQLTNITISFCNPRDFYLILASCDNISECALKGYDRSSINWTPPVTPLSHFTVQKLALTNCNLAHFLPLLHAPNVKELYSDCAIFDTADAQSINTLPSLHEARLRWVHVEDRLLFKVLGSIRVAKLDLELVLDMPKRGFFVLQTKPRLQHLSIKFRNTTDEAGLIRMITRKMSRDTLPGQRLLSLHIEAHLSLKTIEQLTELWNSGTAITGLRKCRQLAEQAKAYARTSDYAKRRARRKEKRLCPQAFAKRRD</sequence>
<evidence type="ECO:0000313" key="2">
    <source>
        <dbReference type="EMBL" id="KAE9389025.1"/>
    </source>
</evidence>
<protein>
    <recommendedName>
        <fullName evidence="4">F-box domain-containing protein</fullName>
    </recommendedName>
</protein>
<reference evidence="2" key="1">
    <citation type="journal article" date="2019" name="Environ. Microbiol.">
        <title>Fungal ecological strategies reflected in gene transcription - a case study of two litter decomposers.</title>
        <authorList>
            <person name="Barbi F."/>
            <person name="Kohler A."/>
            <person name="Barry K."/>
            <person name="Baskaran P."/>
            <person name="Daum C."/>
            <person name="Fauchery L."/>
            <person name="Ihrmark K."/>
            <person name="Kuo A."/>
            <person name="LaButti K."/>
            <person name="Lipzen A."/>
            <person name="Morin E."/>
            <person name="Grigoriev I.V."/>
            <person name="Henrissat B."/>
            <person name="Lindahl B."/>
            <person name="Martin F."/>
        </authorList>
    </citation>
    <scope>NUCLEOTIDE SEQUENCE</scope>
    <source>
        <strain evidence="2">JB14</strain>
    </source>
</reference>
<evidence type="ECO:0000313" key="3">
    <source>
        <dbReference type="Proteomes" id="UP000799118"/>
    </source>
</evidence>
<organism evidence="2 3">
    <name type="scientific">Gymnopus androsaceus JB14</name>
    <dbReference type="NCBI Taxonomy" id="1447944"/>
    <lineage>
        <taxon>Eukaryota</taxon>
        <taxon>Fungi</taxon>
        <taxon>Dikarya</taxon>
        <taxon>Basidiomycota</taxon>
        <taxon>Agaricomycotina</taxon>
        <taxon>Agaricomycetes</taxon>
        <taxon>Agaricomycetidae</taxon>
        <taxon>Agaricales</taxon>
        <taxon>Marasmiineae</taxon>
        <taxon>Omphalotaceae</taxon>
        <taxon>Gymnopus</taxon>
    </lineage>
</organism>
<dbReference type="EMBL" id="ML769715">
    <property type="protein sequence ID" value="KAE9389025.1"/>
    <property type="molecule type" value="Genomic_DNA"/>
</dbReference>
<dbReference type="InterPro" id="IPR032675">
    <property type="entry name" value="LRR_dom_sf"/>
</dbReference>
<evidence type="ECO:0008006" key="4">
    <source>
        <dbReference type="Google" id="ProtNLM"/>
    </source>
</evidence>
<dbReference type="SUPFAM" id="SSF52047">
    <property type="entry name" value="RNI-like"/>
    <property type="match status" value="1"/>
</dbReference>
<keyword evidence="1" id="KW-0732">Signal</keyword>
<dbReference type="OrthoDB" id="3032111at2759"/>
<proteinExistence type="predicted"/>